<gene>
    <name evidence="7" type="primary">glgA</name>
    <name evidence="10" type="ORF">UW30_C0009G0003</name>
</gene>
<dbReference type="PANTHER" id="PTHR45825">
    <property type="entry name" value="GRANULE-BOUND STARCH SYNTHASE 1, CHLOROPLASTIC/AMYLOPLASTIC"/>
    <property type="match status" value="1"/>
</dbReference>
<evidence type="ECO:0000256" key="6">
    <source>
        <dbReference type="ARBA" id="ARBA00023056"/>
    </source>
</evidence>
<dbReference type="AlphaFoldDB" id="A0A0G1H499"/>
<dbReference type="PANTHER" id="PTHR45825:SF11">
    <property type="entry name" value="ALPHA AMYLASE DOMAIN-CONTAINING PROTEIN"/>
    <property type="match status" value="1"/>
</dbReference>
<comment type="function">
    <text evidence="2 7">Synthesizes alpha-1,4-glucan chains using ADP-glucose.</text>
</comment>
<dbReference type="HAMAP" id="MF_00484">
    <property type="entry name" value="Glycogen_synth"/>
    <property type="match status" value="1"/>
</dbReference>
<protein>
    <recommendedName>
        <fullName evidence="7">Glycogen synthase</fullName>
        <ecNumber evidence="7">2.4.1.21</ecNumber>
    </recommendedName>
    <alternativeName>
        <fullName evidence="7">Starch [bacterial glycogen] synthase</fullName>
    </alternativeName>
</protein>
<keyword evidence="4 7" id="KW-0328">Glycosyltransferase</keyword>
<dbReference type="UniPathway" id="UPA00164"/>
<dbReference type="STRING" id="1618647.UW30_C0009G0003"/>
<keyword evidence="6 7" id="KW-0320">Glycogen biosynthesis</keyword>
<dbReference type="EC" id="2.4.1.21" evidence="7"/>
<dbReference type="CDD" id="cd03791">
    <property type="entry name" value="GT5_Glycogen_synthase_DULL1-like"/>
    <property type="match status" value="1"/>
</dbReference>
<evidence type="ECO:0000313" key="10">
    <source>
        <dbReference type="EMBL" id="KKT41323.1"/>
    </source>
</evidence>
<organism evidence="10 11">
    <name type="scientific">Candidatus Giovannonibacteria bacterium GW2011_GWA2_44_13b</name>
    <dbReference type="NCBI Taxonomy" id="1618647"/>
    <lineage>
        <taxon>Bacteria</taxon>
        <taxon>Candidatus Giovannoniibacteriota</taxon>
    </lineage>
</organism>
<evidence type="ECO:0000256" key="5">
    <source>
        <dbReference type="ARBA" id="ARBA00022679"/>
    </source>
</evidence>
<reference evidence="10 11" key="1">
    <citation type="journal article" date="2015" name="Nature">
        <title>rRNA introns, odd ribosomes, and small enigmatic genomes across a large radiation of phyla.</title>
        <authorList>
            <person name="Brown C.T."/>
            <person name="Hug L.A."/>
            <person name="Thomas B.C."/>
            <person name="Sharon I."/>
            <person name="Castelle C.J."/>
            <person name="Singh A."/>
            <person name="Wilkins M.J."/>
            <person name="Williams K.H."/>
            <person name="Banfield J.F."/>
        </authorList>
    </citation>
    <scope>NUCLEOTIDE SEQUENCE [LARGE SCALE GENOMIC DNA]</scope>
</reference>
<evidence type="ECO:0000256" key="7">
    <source>
        <dbReference type="HAMAP-Rule" id="MF_00484"/>
    </source>
</evidence>
<evidence type="ECO:0000256" key="4">
    <source>
        <dbReference type="ARBA" id="ARBA00022676"/>
    </source>
</evidence>
<keyword evidence="5 7" id="KW-0808">Transferase</keyword>
<dbReference type="EMBL" id="LCHU01000009">
    <property type="protein sequence ID" value="KKT41323.1"/>
    <property type="molecule type" value="Genomic_DNA"/>
</dbReference>
<dbReference type="NCBIfam" id="TIGR02095">
    <property type="entry name" value="glgA"/>
    <property type="match status" value="1"/>
</dbReference>
<dbReference type="Pfam" id="PF08323">
    <property type="entry name" value="Glyco_transf_5"/>
    <property type="match status" value="1"/>
</dbReference>
<comment type="catalytic activity">
    <reaction evidence="1 7">
        <text>[(1-&gt;4)-alpha-D-glucosyl](n) + ADP-alpha-D-glucose = [(1-&gt;4)-alpha-D-glucosyl](n+1) + ADP + H(+)</text>
        <dbReference type="Rhea" id="RHEA:18189"/>
        <dbReference type="Rhea" id="RHEA-COMP:9584"/>
        <dbReference type="Rhea" id="RHEA-COMP:9587"/>
        <dbReference type="ChEBI" id="CHEBI:15378"/>
        <dbReference type="ChEBI" id="CHEBI:15444"/>
        <dbReference type="ChEBI" id="CHEBI:57498"/>
        <dbReference type="ChEBI" id="CHEBI:456216"/>
        <dbReference type="EC" id="2.4.1.21"/>
    </reaction>
</comment>
<name>A0A0G1H499_9BACT</name>
<feature type="binding site" evidence="7">
    <location>
        <position position="24"/>
    </location>
    <ligand>
        <name>ADP-alpha-D-glucose</name>
        <dbReference type="ChEBI" id="CHEBI:57498"/>
    </ligand>
</feature>
<proteinExistence type="inferred from homology"/>
<evidence type="ECO:0000256" key="2">
    <source>
        <dbReference type="ARBA" id="ARBA00002764"/>
    </source>
</evidence>
<comment type="similarity">
    <text evidence="3 7">Belongs to the glycosyltransferase 1 family. Bacterial/plant glycogen synthase subfamily.</text>
</comment>
<feature type="domain" description="Starch synthase catalytic" evidence="9">
    <location>
        <begin position="11"/>
        <end position="259"/>
    </location>
</feature>
<comment type="pathway">
    <text evidence="7">Glycan biosynthesis; glycogen biosynthesis.</text>
</comment>
<dbReference type="GO" id="GO:0009011">
    <property type="term" value="F:alpha-1,4-glucan glucosyltransferase (ADP-glucose donor) activity"/>
    <property type="evidence" value="ECO:0007669"/>
    <property type="project" value="UniProtKB-UniRule"/>
</dbReference>
<dbReference type="InterPro" id="IPR001296">
    <property type="entry name" value="Glyco_trans_1"/>
</dbReference>
<evidence type="ECO:0000256" key="1">
    <source>
        <dbReference type="ARBA" id="ARBA00001478"/>
    </source>
</evidence>
<accession>A0A0G1H499</accession>
<feature type="domain" description="Glycosyl transferase family 1" evidence="8">
    <location>
        <begin position="306"/>
        <end position="472"/>
    </location>
</feature>
<dbReference type="Proteomes" id="UP000034736">
    <property type="component" value="Unassembled WGS sequence"/>
</dbReference>
<evidence type="ECO:0000256" key="3">
    <source>
        <dbReference type="ARBA" id="ARBA00010281"/>
    </source>
</evidence>
<evidence type="ECO:0000313" key="11">
    <source>
        <dbReference type="Proteomes" id="UP000034736"/>
    </source>
</evidence>
<dbReference type="InterPro" id="IPR011835">
    <property type="entry name" value="GS/SS"/>
</dbReference>
<sequence length="519" mass="58801">MGIFNNSGKMKVLFVTTEEFPFAKVGGLGEVMFSLPRALSRAGCDARVFMPKYGSIKKELLENAKYICEGLTVPTDPERATKDLICNVLRTEASGDAHSPVTTYFLENQEYYELRSNVYGYKDDTLRFALLSRACLEFLNSSDDWLPDIIVATDWMTGYLPNYLKTDYKDYVHLKNIATVFSIHNIFSQGPTRRHRFIPQTELDDGHGSVPNLYSERMPHINAMRRGIMYSDLVNTVSPTYAKEIMTQEFGEDLDALLTEKRDKFVGILNGMDYETMDPEKDTNLAKNYNRNFVGKRSGNKIALQKRFGLPENENAFVVGMVSRLDMQKGLTLLEPIMGDFLKATDSQMIIVGTGDSQIMDFLHSAQNKYPDNMRAHLLYDPLLPHLIYGGSDVVLIPSKFEPCGLTQMEAMRYGAVPIARKTGGLADTIEDFNPTNETGTGFLFDEFDSMQLLISLIRAFVNWKHKKSWAELQKRAMSVDFSWDHSAGEYIGFFERALKIKKDKDIHGNKLPTPTLPS</sequence>
<evidence type="ECO:0000259" key="9">
    <source>
        <dbReference type="Pfam" id="PF08323"/>
    </source>
</evidence>
<dbReference type="Gene3D" id="3.40.50.2000">
    <property type="entry name" value="Glycogen Phosphorylase B"/>
    <property type="match status" value="2"/>
</dbReference>
<dbReference type="GO" id="GO:0005978">
    <property type="term" value="P:glycogen biosynthetic process"/>
    <property type="evidence" value="ECO:0007669"/>
    <property type="project" value="UniProtKB-UniRule"/>
</dbReference>
<evidence type="ECO:0000259" key="8">
    <source>
        <dbReference type="Pfam" id="PF00534"/>
    </source>
</evidence>
<comment type="caution">
    <text evidence="10">The sequence shown here is derived from an EMBL/GenBank/DDBJ whole genome shotgun (WGS) entry which is preliminary data.</text>
</comment>
<dbReference type="InterPro" id="IPR013534">
    <property type="entry name" value="Starch_synth_cat_dom"/>
</dbReference>
<dbReference type="Pfam" id="PF00534">
    <property type="entry name" value="Glycos_transf_1"/>
    <property type="match status" value="1"/>
</dbReference>
<dbReference type="SUPFAM" id="SSF53756">
    <property type="entry name" value="UDP-Glycosyltransferase/glycogen phosphorylase"/>
    <property type="match status" value="1"/>
</dbReference>
<dbReference type="GO" id="GO:0004373">
    <property type="term" value="F:alpha-1,4-glucan glucosyltransferase (UDP-glucose donor) activity"/>
    <property type="evidence" value="ECO:0007669"/>
    <property type="project" value="InterPro"/>
</dbReference>
<dbReference type="PATRIC" id="fig|1618647.3.peg.445"/>